<dbReference type="Gene3D" id="3.30.428.10">
    <property type="entry name" value="HIT-like"/>
    <property type="match status" value="1"/>
</dbReference>
<reference evidence="6 7" key="1">
    <citation type="submission" date="2019-09" db="EMBL/GenBank/DDBJ databases">
        <authorList>
            <person name="Raiko M."/>
            <person name="Komissarov A."/>
            <person name="Rhodes A."/>
            <person name="Kliver S."/>
            <person name="Lim-Fong G."/>
            <person name="Kwan J."/>
            <person name="O'Brien S.J."/>
            <person name="Lopez J.V."/>
        </authorList>
    </citation>
    <scope>NUCLEOTIDE SEQUENCE [LARGE SCALE GENOMIC DNA]</scope>
    <source>
        <strain evidence="6">Kwan_BN1</strain>
    </source>
</reference>
<comment type="caution">
    <text evidence="6">The sequence shown here is derived from an EMBL/GenBank/DDBJ whole genome shotgun (WGS) entry which is preliminary data.</text>
</comment>
<evidence type="ECO:0000256" key="3">
    <source>
        <dbReference type="PROSITE-ProRule" id="PRU00464"/>
    </source>
</evidence>
<sequence length="285" mass="31866">MSPTCNMSFVALPPIVALCHFLGCFNKLPIVLVYEYGYLLTSEVELEVDVSKVTVKRSTRTLIVAATELSFFHTDLLIRFKSLMIAIIFLIRPINFMTSENLVVKMLKFLLSTAGDKMACVRAFQRAIHQRAVTSLLSTKAKFTTHRSINLNAVRHLSDEVKKSHRATPHKVGDTIFQKIIDGEIPADIIYKDEKCIAFRDVNPVAPVHFLVIPIKPLPQLSAAKDGDLSLLGHLMVVAKKLASEESQLQEGYRLVINNGKHGAQSVYHLHIHIMGGRQMTWPPG</sequence>
<feature type="short sequence motif" description="Histidine triad motif" evidence="2 3">
    <location>
        <begin position="269"/>
        <end position="273"/>
    </location>
</feature>
<dbReference type="InterPro" id="IPR036265">
    <property type="entry name" value="HIT-like_sf"/>
</dbReference>
<protein>
    <submittedName>
        <fullName evidence="6">HINT1</fullName>
    </submittedName>
</protein>
<evidence type="ECO:0000259" key="4">
    <source>
        <dbReference type="PROSITE" id="PS51084"/>
    </source>
</evidence>
<reference evidence="6 7" key="2">
    <citation type="submission" date="2020-06" db="EMBL/GenBank/DDBJ databases">
        <title>Draft genome of Bugula neritina, a colonial animal packing powerful symbionts and potential medicines.</title>
        <authorList>
            <person name="Rayko M."/>
        </authorList>
    </citation>
    <scope>NUCLEOTIDE SEQUENCE [LARGE SCALE GENOMIC DNA]</scope>
    <source>
        <strain evidence="6">Kwan_BN1</strain>
    </source>
</reference>
<dbReference type="InterPro" id="IPR001310">
    <property type="entry name" value="Histidine_triad_HIT"/>
</dbReference>
<dbReference type="PANTHER" id="PTHR23089">
    <property type="entry name" value="HISTIDINE TRIAD HIT PROTEIN"/>
    <property type="match status" value="1"/>
</dbReference>
<dbReference type="AlphaFoldDB" id="A0A7J7KU01"/>
<evidence type="ECO:0000256" key="1">
    <source>
        <dbReference type="PIRSR" id="PIRSR601310-1"/>
    </source>
</evidence>
<accession>A0A7J7KU01</accession>
<keyword evidence="7" id="KW-1185">Reference proteome</keyword>
<dbReference type="Pfam" id="PF01230">
    <property type="entry name" value="HIT"/>
    <property type="match status" value="1"/>
</dbReference>
<evidence type="ECO:0000313" key="6">
    <source>
        <dbReference type="EMBL" id="KAF6041654.1"/>
    </source>
</evidence>
<dbReference type="PROSITE" id="PS51084">
    <property type="entry name" value="HIT_2"/>
    <property type="match status" value="1"/>
</dbReference>
<dbReference type="PROSITE" id="PS00892">
    <property type="entry name" value="HIT_1"/>
    <property type="match status" value="1"/>
</dbReference>
<dbReference type="InterPro" id="IPR019808">
    <property type="entry name" value="Histidine_triad_CS"/>
</dbReference>
<gene>
    <name evidence="6" type="ORF">EB796_000037</name>
    <name evidence="5" type="ORF">EB796_016059</name>
</gene>
<organism evidence="6 7">
    <name type="scientific">Bugula neritina</name>
    <name type="common">Brown bryozoan</name>
    <name type="synonym">Sertularia neritina</name>
    <dbReference type="NCBI Taxonomy" id="10212"/>
    <lineage>
        <taxon>Eukaryota</taxon>
        <taxon>Metazoa</taxon>
        <taxon>Spiralia</taxon>
        <taxon>Lophotrochozoa</taxon>
        <taxon>Bryozoa</taxon>
        <taxon>Gymnolaemata</taxon>
        <taxon>Cheilostomatida</taxon>
        <taxon>Flustrina</taxon>
        <taxon>Buguloidea</taxon>
        <taxon>Bugulidae</taxon>
        <taxon>Bugula</taxon>
    </lineage>
</organism>
<evidence type="ECO:0000256" key="2">
    <source>
        <dbReference type="PIRSR" id="PIRSR601310-3"/>
    </source>
</evidence>
<dbReference type="OrthoDB" id="672793at2759"/>
<feature type="domain" description="HIT" evidence="4">
    <location>
        <begin position="176"/>
        <end position="285"/>
    </location>
</feature>
<evidence type="ECO:0000313" key="7">
    <source>
        <dbReference type="Proteomes" id="UP000593567"/>
    </source>
</evidence>
<feature type="active site" description="Tele-AMP-histidine intermediate" evidence="1">
    <location>
        <position position="271"/>
    </location>
</feature>
<name>A0A7J7KU01_BUGNE</name>
<dbReference type="Proteomes" id="UP000593567">
    <property type="component" value="Unassembled WGS sequence"/>
</dbReference>
<dbReference type="FunFam" id="3.30.428.10:FF:000005">
    <property type="entry name" value="Histidine triad nucleotide-binding protein 1"/>
    <property type="match status" value="1"/>
</dbReference>
<dbReference type="SUPFAM" id="SSF54197">
    <property type="entry name" value="HIT-like"/>
    <property type="match status" value="1"/>
</dbReference>
<dbReference type="PRINTS" id="PR00332">
    <property type="entry name" value="HISTRIAD"/>
</dbReference>
<dbReference type="CDD" id="cd01276">
    <property type="entry name" value="PKCI_related"/>
    <property type="match status" value="1"/>
</dbReference>
<dbReference type="EMBL" id="VXIV02002438">
    <property type="protein sequence ID" value="KAF6025631.1"/>
    <property type="molecule type" value="Genomic_DNA"/>
</dbReference>
<dbReference type="InterPro" id="IPR011146">
    <property type="entry name" value="HIT-like"/>
</dbReference>
<proteinExistence type="predicted"/>
<evidence type="ECO:0000313" key="5">
    <source>
        <dbReference type="EMBL" id="KAF6025631.1"/>
    </source>
</evidence>
<dbReference type="EMBL" id="VXIV02000006">
    <property type="protein sequence ID" value="KAF6041654.1"/>
    <property type="molecule type" value="Genomic_DNA"/>
</dbReference>
<dbReference type="GO" id="GO:0003824">
    <property type="term" value="F:catalytic activity"/>
    <property type="evidence" value="ECO:0007669"/>
    <property type="project" value="InterPro"/>
</dbReference>